<name>A0ABU0JUW8_HATLI</name>
<feature type="domain" description="ANTAR" evidence="5">
    <location>
        <begin position="125"/>
        <end position="186"/>
    </location>
</feature>
<dbReference type="RefSeq" id="WP_111940810.1">
    <property type="nucleotide sequence ID" value="NZ_BAAACJ010000030.1"/>
</dbReference>
<accession>A0ABU0JUW8</accession>
<evidence type="ECO:0000256" key="3">
    <source>
        <dbReference type="PROSITE-ProRule" id="PRU00169"/>
    </source>
</evidence>
<dbReference type="PANTHER" id="PTHR43367:SF1">
    <property type="entry name" value="TWO-COMPONENT RESPONSE REGULATOR-LIKE APRR6-RELATED"/>
    <property type="match status" value="1"/>
</dbReference>
<protein>
    <recommendedName>
        <fullName evidence="1">Stage 0 sporulation protein A homolog</fullName>
    </recommendedName>
</protein>
<dbReference type="InterPro" id="IPR001789">
    <property type="entry name" value="Sig_transdc_resp-reg_receiver"/>
</dbReference>
<dbReference type="SMART" id="SM00448">
    <property type="entry name" value="REC"/>
    <property type="match status" value="1"/>
</dbReference>
<proteinExistence type="predicted"/>
<evidence type="ECO:0000259" key="4">
    <source>
        <dbReference type="PROSITE" id="PS50110"/>
    </source>
</evidence>
<dbReference type="InterPro" id="IPR008327">
    <property type="entry name" value="Sig_transdc_resp-reg_antiterm"/>
</dbReference>
<dbReference type="PROSITE" id="PS50110">
    <property type="entry name" value="RESPONSE_REGULATORY"/>
    <property type="match status" value="1"/>
</dbReference>
<dbReference type="Gene3D" id="3.40.50.2300">
    <property type="match status" value="1"/>
</dbReference>
<feature type="domain" description="Response regulatory" evidence="4">
    <location>
        <begin position="4"/>
        <end position="119"/>
    </location>
</feature>
<evidence type="ECO:0000259" key="5">
    <source>
        <dbReference type="PROSITE" id="PS50921"/>
    </source>
</evidence>
<keyword evidence="3" id="KW-0597">Phosphoprotein</keyword>
<dbReference type="Proteomes" id="UP001224418">
    <property type="component" value="Unassembled WGS sequence"/>
</dbReference>
<feature type="modified residue" description="4-aspartylphosphate" evidence="3">
    <location>
        <position position="54"/>
    </location>
</feature>
<evidence type="ECO:0000313" key="6">
    <source>
        <dbReference type="EMBL" id="MDQ0480011.1"/>
    </source>
</evidence>
<dbReference type="PIRSF" id="PIRSF036382">
    <property type="entry name" value="RR_antiterm"/>
    <property type="match status" value="1"/>
</dbReference>
<dbReference type="Pfam" id="PF00072">
    <property type="entry name" value="Response_reg"/>
    <property type="match status" value="1"/>
</dbReference>
<organism evidence="6 7">
    <name type="scientific">Hathewaya limosa</name>
    <name type="common">Clostridium limosum</name>
    <dbReference type="NCBI Taxonomy" id="1536"/>
    <lineage>
        <taxon>Bacteria</taxon>
        <taxon>Bacillati</taxon>
        <taxon>Bacillota</taxon>
        <taxon>Clostridia</taxon>
        <taxon>Eubacteriales</taxon>
        <taxon>Clostridiaceae</taxon>
        <taxon>Hathewaya</taxon>
    </lineage>
</organism>
<dbReference type="Gene3D" id="1.10.10.10">
    <property type="entry name" value="Winged helix-like DNA-binding domain superfamily/Winged helix DNA-binding domain"/>
    <property type="match status" value="1"/>
</dbReference>
<dbReference type="InterPro" id="IPR011006">
    <property type="entry name" value="CheY-like_superfamily"/>
</dbReference>
<comment type="caution">
    <text evidence="6">The sequence shown here is derived from an EMBL/GenBank/DDBJ whole genome shotgun (WGS) entry which is preliminary data.</text>
</comment>
<dbReference type="SUPFAM" id="SSF52172">
    <property type="entry name" value="CheY-like"/>
    <property type="match status" value="1"/>
</dbReference>
<evidence type="ECO:0000256" key="1">
    <source>
        <dbReference type="ARBA" id="ARBA00018672"/>
    </source>
</evidence>
<dbReference type="Pfam" id="PF03861">
    <property type="entry name" value="ANTAR"/>
    <property type="match status" value="1"/>
</dbReference>
<reference evidence="6 7" key="1">
    <citation type="submission" date="2023-07" db="EMBL/GenBank/DDBJ databases">
        <title>Genomic Encyclopedia of Type Strains, Phase IV (KMG-IV): sequencing the most valuable type-strain genomes for metagenomic binning, comparative biology and taxonomic classification.</title>
        <authorList>
            <person name="Goeker M."/>
        </authorList>
    </citation>
    <scope>NUCLEOTIDE SEQUENCE [LARGE SCALE GENOMIC DNA]</scope>
    <source>
        <strain evidence="6 7">DSM 1400</strain>
    </source>
</reference>
<dbReference type="EMBL" id="JAUSWN010000013">
    <property type="protein sequence ID" value="MDQ0480011.1"/>
    <property type="molecule type" value="Genomic_DNA"/>
</dbReference>
<sequence length="189" mass="21388">MGKKIVIADDEPITRMDLREMLEVEGYNVVAEASDGFDAIELCRKHRPELIIMDIKMPLLDGINACKIINEEQLADAIILLTAYSDKTFIKKAKEVGVIGYLVKPIDDRALLPAVEIALSKGQEFKSLKKEAKTAQDKLESRKLIEKAKGILMKQRCVNEDDAYAYLRKLSMDKRVSMREISEIIIMSD</sequence>
<comment type="function">
    <text evidence="2">May play the central regulatory role in sporulation. It may be an element of the effector pathway responsible for the activation of sporulation genes in response to nutritional stress. Spo0A may act in concert with spo0H (a sigma factor) to control the expression of some genes that are critical to the sporulation process.</text>
</comment>
<dbReference type="SMART" id="SM01012">
    <property type="entry name" value="ANTAR"/>
    <property type="match status" value="1"/>
</dbReference>
<dbReference type="InterPro" id="IPR005561">
    <property type="entry name" value="ANTAR"/>
</dbReference>
<dbReference type="PANTHER" id="PTHR43367">
    <property type="match status" value="1"/>
</dbReference>
<evidence type="ECO:0000313" key="7">
    <source>
        <dbReference type="Proteomes" id="UP001224418"/>
    </source>
</evidence>
<dbReference type="InterPro" id="IPR036388">
    <property type="entry name" value="WH-like_DNA-bd_sf"/>
</dbReference>
<keyword evidence="7" id="KW-1185">Reference proteome</keyword>
<dbReference type="PROSITE" id="PS50921">
    <property type="entry name" value="ANTAR"/>
    <property type="match status" value="1"/>
</dbReference>
<gene>
    <name evidence="6" type="ORF">QOZ93_001754</name>
</gene>
<evidence type="ECO:0000256" key="2">
    <source>
        <dbReference type="ARBA" id="ARBA00024867"/>
    </source>
</evidence>